<evidence type="ECO:0000313" key="3">
    <source>
        <dbReference type="EMBL" id="WWR46126.1"/>
    </source>
</evidence>
<proteinExistence type="predicted"/>
<evidence type="ECO:0000259" key="1">
    <source>
        <dbReference type="Pfam" id="PF14563"/>
    </source>
</evidence>
<dbReference type="Pfam" id="PF14563">
    <property type="entry name" value="DUF4444"/>
    <property type="match status" value="1"/>
</dbReference>
<evidence type="ECO:0000313" key="4">
    <source>
        <dbReference type="Proteomes" id="UP001364156"/>
    </source>
</evidence>
<dbReference type="InterPro" id="IPR004143">
    <property type="entry name" value="BPL_LPL_catalytic"/>
</dbReference>
<accession>A0ABZ2HJM0</accession>
<dbReference type="InterPro" id="IPR028044">
    <property type="entry name" value="DUF4444"/>
</dbReference>
<dbReference type="InterPro" id="IPR045864">
    <property type="entry name" value="aa-tRNA-synth_II/BPL/LPL"/>
</dbReference>
<protein>
    <submittedName>
        <fullName evidence="3">DUF4444 domain-containing protein</fullName>
    </submittedName>
</protein>
<feature type="domain" description="DUF4444" evidence="1">
    <location>
        <begin position="193"/>
        <end position="233"/>
    </location>
</feature>
<organism evidence="3 4">
    <name type="scientific">Roseovarius phycicola</name>
    <dbReference type="NCBI Taxonomy" id="3080976"/>
    <lineage>
        <taxon>Bacteria</taxon>
        <taxon>Pseudomonadati</taxon>
        <taxon>Pseudomonadota</taxon>
        <taxon>Alphaproteobacteria</taxon>
        <taxon>Rhodobacterales</taxon>
        <taxon>Roseobacteraceae</taxon>
        <taxon>Roseovarius</taxon>
    </lineage>
</organism>
<dbReference type="Pfam" id="PF16917">
    <property type="entry name" value="BPL_LplA_LipB_2"/>
    <property type="match status" value="1"/>
</dbReference>
<dbReference type="Proteomes" id="UP001364156">
    <property type="component" value="Chromosome"/>
</dbReference>
<name>A0ABZ2HJM0_9RHOB</name>
<dbReference type="EMBL" id="CP146069">
    <property type="protein sequence ID" value="WWR46126.1"/>
    <property type="molecule type" value="Genomic_DNA"/>
</dbReference>
<feature type="domain" description="BPL/LPL catalytic" evidence="2">
    <location>
        <begin position="7"/>
        <end position="187"/>
    </location>
</feature>
<sequence>MSEAPAFPPLMQGHAVDAGIDPFEKACAMAALGCDAGTIVYSVGVNRLAGALVMAPEVPLEEAMAMLPTCGVGFQNALGALAPPEVAVHLEWAGGLRVNGASCGRMRAMAGSDDPKEMPGWLVVGFELPLVLLSAVPGDDPDQTALYEEGCADVDPTQLLESWARHTLVWINRWEDEGSRPLHAEWRGLAHAMGEEVEINGQTGTFLGVDENFGMLLRSGETTDLVPLSSVLESQS</sequence>
<dbReference type="Gene3D" id="3.30.930.10">
    <property type="entry name" value="Bira Bifunctional Protein, Domain 2"/>
    <property type="match status" value="1"/>
</dbReference>
<gene>
    <name evidence="3" type="ORF">RZ517_15335</name>
</gene>
<dbReference type="Gene3D" id="2.30.30.100">
    <property type="match status" value="1"/>
</dbReference>
<keyword evidence="4" id="KW-1185">Reference proteome</keyword>
<reference evidence="3 4" key="1">
    <citation type="submission" date="2023-10" db="EMBL/GenBank/DDBJ databases">
        <title>Roseovarius strain S88 nov., isolated from a marine algae.</title>
        <authorList>
            <person name="Lee M.W."/>
            <person name="Lee J.K."/>
            <person name="Kim J.M."/>
            <person name="Choi D.G."/>
            <person name="Baek J.H."/>
            <person name="Bayburt H."/>
            <person name="Jung J.J."/>
            <person name="Han D.M."/>
            <person name="Jeon C.O."/>
        </authorList>
    </citation>
    <scope>NUCLEOTIDE SEQUENCE [LARGE SCALE GENOMIC DNA]</scope>
    <source>
        <strain evidence="3 4">S88</strain>
    </source>
</reference>
<evidence type="ECO:0000259" key="2">
    <source>
        <dbReference type="Pfam" id="PF16917"/>
    </source>
</evidence>
<dbReference type="RefSeq" id="WP_317057133.1">
    <property type="nucleotide sequence ID" value="NZ_CP146069.1"/>
</dbReference>